<evidence type="ECO:0000256" key="1">
    <source>
        <dbReference type="SAM" id="MobiDB-lite"/>
    </source>
</evidence>
<feature type="region of interest" description="Disordered" evidence="1">
    <location>
        <begin position="155"/>
        <end position="199"/>
    </location>
</feature>
<dbReference type="InterPro" id="IPR053793">
    <property type="entry name" value="PB1-like"/>
</dbReference>
<protein>
    <recommendedName>
        <fullName evidence="2">PB1 domain-containing protein</fullName>
    </recommendedName>
</protein>
<dbReference type="Gene3D" id="3.10.20.90">
    <property type="entry name" value="Phosphatidylinositol 3-kinase Catalytic Subunit, Chain A, domain 1"/>
    <property type="match status" value="1"/>
</dbReference>
<evidence type="ECO:0000313" key="3">
    <source>
        <dbReference type="EMBL" id="KAE9398465.1"/>
    </source>
</evidence>
<evidence type="ECO:0000259" key="2">
    <source>
        <dbReference type="PROSITE" id="PS51745"/>
    </source>
</evidence>
<evidence type="ECO:0000313" key="4">
    <source>
        <dbReference type="Proteomes" id="UP000799118"/>
    </source>
</evidence>
<accession>A0A6A4HNT7</accession>
<dbReference type="EMBL" id="ML769482">
    <property type="protein sequence ID" value="KAE9398465.1"/>
    <property type="molecule type" value="Genomic_DNA"/>
</dbReference>
<reference evidence="3" key="1">
    <citation type="journal article" date="2019" name="Environ. Microbiol.">
        <title>Fungal ecological strategies reflected in gene transcription - a case study of two litter decomposers.</title>
        <authorList>
            <person name="Barbi F."/>
            <person name="Kohler A."/>
            <person name="Barry K."/>
            <person name="Baskaran P."/>
            <person name="Daum C."/>
            <person name="Fauchery L."/>
            <person name="Ihrmark K."/>
            <person name="Kuo A."/>
            <person name="LaButti K."/>
            <person name="Lipzen A."/>
            <person name="Morin E."/>
            <person name="Grigoriev I.V."/>
            <person name="Henrissat B."/>
            <person name="Lindahl B."/>
            <person name="Martin F."/>
        </authorList>
    </citation>
    <scope>NUCLEOTIDE SEQUENCE</scope>
    <source>
        <strain evidence="3">JB14</strain>
    </source>
</reference>
<proteinExistence type="predicted"/>
<organism evidence="3 4">
    <name type="scientific">Gymnopus androsaceus JB14</name>
    <dbReference type="NCBI Taxonomy" id="1447944"/>
    <lineage>
        <taxon>Eukaryota</taxon>
        <taxon>Fungi</taxon>
        <taxon>Dikarya</taxon>
        <taxon>Basidiomycota</taxon>
        <taxon>Agaricomycotina</taxon>
        <taxon>Agaricomycetes</taxon>
        <taxon>Agaricomycetidae</taxon>
        <taxon>Agaricales</taxon>
        <taxon>Marasmiineae</taxon>
        <taxon>Omphalotaceae</taxon>
        <taxon>Gymnopus</taxon>
    </lineage>
</organism>
<dbReference type="PROSITE" id="PS51745">
    <property type="entry name" value="PB1"/>
    <property type="match status" value="1"/>
</dbReference>
<dbReference type="OrthoDB" id="661148at2759"/>
<dbReference type="Proteomes" id="UP000799118">
    <property type="component" value="Unassembled WGS sequence"/>
</dbReference>
<dbReference type="AlphaFoldDB" id="A0A6A4HNT7"/>
<feature type="compositionally biased region" description="Pro residues" evidence="1">
    <location>
        <begin position="252"/>
        <end position="264"/>
    </location>
</feature>
<feature type="compositionally biased region" description="Pro residues" evidence="1">
    <location>
        <begin position="473"/>
        <end position="483"/>
    </location>
</feature>
<keyword evidence="4" id="KW-1185">Reference proteome</keyword>
<feature type="region of interest" description="Disordered" evidence="1">
    <location>
        <begin position="410"/>
        <end position="622"/>
    </location>
</feature>
<dbReference type="InterPro" id="IPR000270">
    <property type="entry name" value="PB1_dom"/>
</dbReference>
<feature type="compositionally biased region" description="Polar residues" evidence="1">
    <location>
        <begin position="155"/>
        <end position="176"/>
    </location>
</feature>
<dbReference type="SMART" id="SM00666">
    <property type="entry name" value="PB1"/>
    <property type="match status" value="1"/>
</dbReference>
<sequence>MTTFKLTLTGGSTRRLSFADQPSWALLSERISTLFSLPSDKLAVAYLDAEDDWITLSSDEELRDYFLNAYQPGELVKFTVEDLRAPRGHRSSPPTPPAANFRNTFGGSLSEGLPFNIDEDWQHFPSGIGGLFSANGDREGSSLHAFVEEIESGASTISNNQHDETTSVSDSDSHASTVLPPRVDKGKGKAREMDASSTASLVEEKIFEKPDIHVYDVNKTTDNRSRSSRRSSVSPFGTEATPKAHVQEVPPSFTPPNRSVPPSRPTSVALTAAVPPSRPISVAPTAESIPPSTIPVLQSENEPEDPPLPALDSASLEHANASLSIDIANLLSSLATAVSTHPELSEGFRNILRNAAAGTYWTTQRDAMSQAADIARSVTEELRRADQEAGRRVSDALGLLFRTISQSVGTIPTATTGAPSPPSQSSNPAPGDTHGPWGRGGPWRGQWGPRNFFGGPSFGGYGMPPSFGRPGGYPFPPPPPPPNFAGGPPHHHFAAGPPPPPPAGPHGGHGGRRQSFDRRRSWVDPPTMDSERQQRQSSTELRNQVEAAKLLYKAEKERYRQNREERRKEKTRRMLELMGLLSARRLSPMKLQRPHPAAPAPADPPSTNTNPAPQQARSMRAGPAHIVSNARGSFPQFEMIGVPSPGAGSGAGPRRSHTLPGHVHGRGYGHGHHGHGGRRHTDSEDPATRAVNRINRKLADMGFSETAHPDLPSKIRASIPEDGVVTRDKEDDIVTSLLEELVIRTKSPAAGPVASGSRQ</sequence>
<feature type="compositionally biased region" description="Low complexity" evidence="1">
    <location>
        <begin position="410"/>
        <end position="430"/>
    </location>
</feature>
<dbReference type="SUPFAM" id="SSF54277">
    <property type="entry name" value="CAD &amp; PB1 domains"/>
    <property type="match status" value="1"/>
</dbReference>
<feature type="domain" description="PB1" evidence="2">
    <location>
        <begin position="1"/>
        <end position="82"/>
    </location>
</feature>
<feature type="region of interest" description="Disordered" evidence="1">
    <location>
        <begin position="218"/>
        <end position="312"/>
    </location>
</feature>
<feature type="compositionally biased region" description="Basic and acidic residues" evidence="1">
    <location>
        <begin position="182"/>
        <end position="194"/>
    </location>
</feature>
<name>A0A6A4HNT7_9AGAR</name>
<dbReference type="Pfam" id="PF00564">
    <property type="entry name" value="PB1"/>
    <property type="match status" value="1"/>
</dbReference>
<gene>
    <name evidence="3" type="ORF">BT96DRAFT_920801</name>
</gene>
<feature type="compositionally biased region" description="Basic and acidic residues" evidence="1">
    <location>
        <begin position="552"/>
        <end position="575"/>
    </location>
</feature>